<name>M1AV69_SOLTU</name>
<dbReference type="PaxDb" id="4113-PGSC0003DMT400031090"/>
<evidence type="ECO:0000313" key="2">
    <source>
        <dbReference type="EnsemblPlants" id="PGSC0003DMT400031090"/>
    </source>
</evidence>
<organism evidence="2 3">
    <name type="scientific">Solanum tuberosum</name>
    <name type="common">Potato</name>
    <dbReference type="NCBI Taxonomy" id="4113"/>
    <lineage>
        <taxon>Eukaryota</taxon>
        <taxon>Viridiplantae</taxon>
        <taxon>Streptophyta</taxon>
        <taxon>Embryophyta</taxon>
        <taxon>Tracheophyta</taxon>
        <taxon>Spermatophyta</taxon>
        <taxon>Magnoliopsida</taxon>
        <taxon>eudicotyledons</taxon>
        <taxon>Gunneridae</taxon>
        <taxon>Pentapetalae</taxon>
        <taxon>asterids</taxon>
        <taxon>lamiids</taxon>
        <taxon>Solanales</taxon>
        <taxon>Solanaceae</taxon>
        <taxon>Solanoideae</taxon>
        <taxon>Solaneae</taxon>
        <taxon>Solanum</taxon>
    </lineage>
</organism>
<reference evidence="3" key="1">
    <citation type="journal article" date="2011" name="Nature">
        <title>Genome sequence and analysis of the tuber crop potato.</title>
        <authorList>
            <consortium name="The Potato Genome Sequencing Consortium"/>
        </authorList>
    </citation>
    <scope>NUCLEOTIDE SEQUENCE [LARGE SCALE GENOMIC DNA]</scope>
    <source>
        <strain evidence="3">cv. DM1-3 516 R44</strain>
    </source>
</reference>
<dbReference type="Proteomes" id="UP000011115">
    <property type="component" value="Unassembled WGS sequence"/>
</dbReference>
<keyword evidence="1" id="KW-0472">Membrane</keyword>
<keyword evidence="1" id="KW-0812">Transmembrane</keyword>
<accession>M1AV69</accession>
<sequence length="153" mass="18236">MNRVRVPFGLPLCISSSLSSILLRRSNKVEKEAKIQGKWKQKTQGKAGIHWYTDFVYMVYTEKAAIYRSKNRNSCSGSWIRLYTFGIRPYIQKNGLDSYDIHWYTTSVYKKGIEPKPQFQRIWPKRRPKFNFSLLFNYLIMIIYCLLRVDSNF</sequence>
<protein>
    <submittedName>
        <fullName evidence="2">Uncharacterized protein</fullName>
    </submittedName>
</protein>
<keyword evidence="1" id="KW-1133">Transmembrane helix</keyword>
<dbReference type="AlphaFoldDB" id="M1AV69"/>
<proteinExistence type="predicted"/>
<dbReference type="InParanoid" id="M1AV69"/>
<evidence type="ECO:0000313" key="3">
    <source>
        <dbReference type="Proteomes" id="UP000011115"/>
    </source>
</evidence>
<dbReference type="EnsemblPlants" id="PGSC0003DMT400031090">
    <property type="protein sequence ID" value="PGSC0003DMT400031090"/>
    <property type="gene ID" value="PGSC0003DMG400011912"/>
</dbReference>
<reference evidence="2" key="2">
    <citation type="submission" date="2015-06" db="UniProtKB">
        <authorList>
            <consortium name="EnsemblPlants"/>
        </authorList>
    </citation>
    <scope>IDENTIFICATION</scope>
    <source>
        <strain evidence="2">DM1-3 516 R44</strain>
    </source>
</reference>
<dbReference type="Gramene" id="PGSC0003DMT400031090">
    <property type="protein sequence ID" value="PGSC0003DMT400031090"/>
    <property type="gene ID" value="PGSC0003DMG400011912"/>
</dbReference>
<keyword evidence="3" id="KW-1185">Reference proteome</keyword>
<evidence type="ECO:0000256" key="1">
    <source>
        <dbReference type="SAM" id="Phobius"/>
    </source>
</evidence>
<dbReference type="HOGENOM" id="CLU_1716488_0_0_1"/>
<feature type="transmembrane region" description="Helical" evidence="1">
    <location>
        <begin position="130"/>
        <end position="149"/>
    </location>
</feature>